<evidence type="ECO:0000313" key="3">
    <source>
        <dbReference type="Proteomes" id="UP000824041"/>
    </source>
</evidence>
<reference evidence="2" key="1">
    <citation type="journal article" date="2021" name="PeerJ">
        <title>Extensive microbial diversity within the chicken gut microbiome revealed by metagenomics and culture.</title>
        <authorList>
            <person name="Gilroy R."/>
            <person name="Ravi A."/>
            <person name="Getino M."/>
            <person name="Pursley I."/>
            <person name="Horton D.L."/>
            <person name="Alikhan N.F."/>
            <person name="Baker D."/>
            <person name="Gharbi K."/>
            <person name="Hall N."/>
            <person name="Watson M."/>
            <person name="Adriaenssens E.M."/>
            <person name="Foster-Nyarko E."/>
            <person name="Jarju S."/>
            <person name="Secka A."/>
            <person name="Antonio M."/>
            <person name="Oren A."/>
            <person name="Chaudhuri R.R."/>
            <person name="La Ragione R."/>
            <person name="Hildebrand F."/>
            <person name="Pallen M.J."/>
        </authorList>
    </citation>
    <scope>NUCLEOTIDE SEQUENCE</scope>
    <source>
        <strain evidence="2">14324</strain>
    </source>
</reference>
<dbReference type="CDD" id="cd00060">
    <property type="entry name" value="FHA"/>
    <property type="match status" value="1"/>
</dbReference>
<dbReference type="Gene3D" id="2.60.200.20">
    <property type="match status" value="1"/>
</dbReference>
<dbReference type="SUPFAM" id="SSF49879">
    <property type="entry name" value="SMAD/FHA domain"/>
    <property type="match status" value="1"/>
</dbReference>
<accession>A0A9D2IS83</accession>
<protein>
    <submittedName>
        <fullName evidence="2">FHA domain-containing protein</fullName>
    </submittedName>
</protein>
<evidence type="ECO:0000259" key="1">
    <source>
        <dbReference type="PROSITE" id="PS50006"/>
    </source>
</evidence>
<reference evidence="2" key="2">
    <citation type="submission" date="2021-04" db="EMBL/GenBank/DDBJ databases">
        <authorList>
            <person name="Gilroy R."/>
        </authorList>
    </citation>
    <scope>NUCLEOTIDE SEQUENCE</scope>
    <source>
        <strain evidence="2">14324</strain>
    </source>
</reference>
<dbReference type="AlphaFoldDB" id="A0A9D2IS83"/>
<gene>
    <name evidence="2" type="ORF">IAA21_01825</name>
</gene>
<comment type="caution">
    <text evidence="2">The sequence shown here is derived from an EMBL/GenBank/DDBJ whole genome shotgun (WGS) entry which is preliminary data.</text>
</comment>
<dbReference type="PROSITE" id="PS50006">
    <property type="entry name" value="FHA_DOMAIN"/>
    <property type="match status" value="1"/>
</dbReference>
<evidence type="ECO:0000313" key="2">
    <source>
        <dbReference type="EMBL" id="HIZ21523.1"/>
    </source>
</evidence>
<dbReference type="EMBL" id="DXBU01000022">
    <property type="protein sequence ID" value="HIZ21523.1"/>
    <property type="molecule type" value="Genomic_DNA"/>
</dbReference>
<dbReference type="Proteomes" id="UP000824041">
    <property type="component" value="Unassembled WGS sequence"/>
</dbReference>
<organism evidence="2 3">
    <name type="scientific">Candidatus Blautia faecigallinarum</name>
    <dbReference type="NCBI Taxonomy" id="2838488"/>
    <lineage>
        <taxon>Bacteria</taxon>
        <taxon>Bacillati</taxon>
        <taxon>Bacillota</taxon>
        <taxon>Clostridia</taxon>
        <taxon>Lachnospirales</taxon>
        <taxon>Lachnospiraceae</taxon>
        <taxon>Blautia</taxon>
    </lineage>
</organism>
<feature type="domain" description="FHA" evidence="1">
    <location>
        <begin position="105"/>
        <end position="157"/>
    </location>
</feature>
<dbReference type="InterPro" id="IPR008984">
    <property type="entry name" value="SMAD_FHA_dom_sf"/>
</dbReference>
<sequence>MAITKCANGHFFDNSKYAECPYCVKLQHERNRYEEQIRESVTIAMPKREQEESVTIGMYEPPKRDDEKTIGIFAKESGKDFVTGWLVCIKGRERGRDYRLHNGNNWIGRGYHMDVCVVDDPAISRENHANIVYDPKSSKFFLAPGNGTATVLNGQAVLKARELNERDRITLGESEFVFIPFCKEGDLWEQENG</sequence>
<dbReference type="InterPro" id="IPR000253">
    <property type="entry name" value="FHA_dom"/>
</dbReference>
<dbReference type="Pfam" id="PF00498">
    <property type="entry name" value="FHA"/>
    <property type="match status" value="1"/>
</dbReference>
<proteinExistence type="predicted"/>
<name>A0A9D2IS83_9FIRM</name>